<dbReference type="AlphaFoldDB" id="S8EA37"/>
<sequence length="911" mass="99234">MDVQVHDQTPLVAERENNLSDWNVSIANEWDVLGPFPIHAREQHFLSPSFPLNLSQPIDFHGKWPSSYADGGEVGWTTARSQADGTLAVTFPNIRWEAIRATEGWAGLQHHALLHTTITVTPPSGLSQNEQVEPPRLLVELLQGSFFTILPSRDAHRPAELVPKWYMGNIYAMNRVLPQTVPLPAAPSLRGPATYEIFVSGDYEIRLFGDPRSGHKDGVPVLSVKLTAEIEPAPAEDTVQVISDYAVACDFVDGWAFGGALGVGVRSVSGWWTVTGASLASSELTDQLNINLLKNITIAPTQARIVPLSIDQLLPFGGADIPILLHLVSRENNTKTLYTRISVRQLPHWSPSEVPADGIKATYFYGTTMPTTFLVKPPDEPNEGPPKPPILALHGAGLDILTMPFWIQAIPSQKHSWIIVPTGRTAWGLDWHGPSAVDAWSCVDALYEILINRDAWRGYKLAQKSQVLLLGHSNGGQGAWWNAGRYPDRLIAVIPAAAYIKSQAYVPLIQSRSAHYVDPSLRAILETALTPDDNDLFLSNLAHTPILAIHGGDDDNVPVWHSRAYVSTLKTWNPNASVTYHEAPGELHWYTGLFDNAEVREYIRTILDSEAASGVGHQPDKFTLTVSVPSESGSLHGWQVLQLLVPGRLARLSVSVEGMTVYVRTNNVAAFSIERFTRYFTARQLVVDNVVLPVDSFSAEGNATAYFASIDGTWTFNTDSPPVIQPSGRLAVILTSPAPLTIVYEAESTSSLSAALRLAAALDGYHKLDTEVIGDTEATRKLGDGSLGSGNLVVLTDGKGNFAESLLSQRRTAFSLNDGSLYLRGKRIGACSAALFLHPHPSATDASVLFLYAQDDAAMERGLRLFPIRTGVPIPDWVMTTESADEVGAGGIEGTGVWGNGWKWSEVMSSF</sequence>
<dbReference type="GO" id="GO:0008236">
    <property type="term" value="F:serine-type peptidase activity"/>
    <property type="evidence" value="ECO:0007669"/>
    <property type="project" value="InterPro"/>
</dbReference>
<evidence type="ECO:0000259" key="2">
    <source>
        <dbReference type="Pfam" id="PF00326"/>
    </source>
</evidence>
<evidence type="ECO:0000313" key="4">
    <source>
        <dbReference type="Proteomes" id="UP000015241"/>
    </source>
</evidence>
<proteinExistence type="predicted"/>
<dbReference type="Gene3D" id="3.40.50.1820">
    <property type="entry name" value="alpha/beta hydrolase"/>
    <property type="match status" value="1"/>
</dbReference>
<dbReference type="EMBL" id="KE504139">
    <property type="protein sequence ID" value="EPT01847.1"/>
    <property type="molecule type" value="Genomic_DNA"/>
</dbReference>
<dbReference type="SUPFAM" id="SSF53474">
    <property type="entry name" value="alpha/beta-Hydrolases"/>
    <property type="match status" value="1"/>
</dbReference>
<protein>
    <recommendedName>
        <fullName evidence="2">Peptidase S9 prolyl oligopeptidase catalytic domain-containing protein</fullName>
    </recommendedName>
</protein>
<dbReference type="GO" id="GO:0006508">
    <property type="term" value="P:proteolysis"/>
    <property type="evidence" value="ECO:0007669"/>
    <property type="project" value="InterPro"/>
</dbReference>
<dbReference type="InterPro" id="IPR029058">
    <property type="entry name" value="AB_hydrolase_fold"/>
</dbReference>
<dbReference type="PANTHER" id="PTHR43037:SF4">
    <property type="entry name" value="PEPTIDASE S9 PROLYL OLIGOPEPTIDASE CATALYTIC DOMAIN-CONTAINING PROTEIN"/>
    <property type="match status" value="1"/>
</dbReference>
<dbReference type="InParanoid" id="S8EA37"/>
<organism evidence="3 4">
    <name type="scientific">Fomitopsis schrenkii</name>
    <name type="common">Brown rot fungus</name>
    <dbReference type="NCBI Taxonomy" id="2126942"/>
    <lineage>
        <taxon>Eukaryota</taxon>
        <taxon>Fungi</taxon>
        <taxon>Dikarya</taxon>
        <taxon>Basidiomycota</taxon>
        <taxon>Agaricomycotina</taxon>
        <taxon>Agaricomycetes</taxon>
        <taxon>Polyporales</taxon>
        <taxon>Fomitopsis</taxon>
    </lineage>
</organism>
<accession>S8EA37</accession>
<reference evidence="3 4" key="1">
    <citation type="journal article" date="2012" name="Science">
        <title>The Paleozoic origin of enzymatic lignin decomposition reconstructed from 31 fungal genomes.</title>
        <authorList>
            <person name="Floudas D."/>
            <person name="Binder M."/>
            <person name="Riley R."/>
            <person name="Barry K."/>
            <person name="Blanchette R.A."/>
            <person name="Henrissat B."/>
            <person name="Martinez A.T."/>
            <person name="Otillar R."/>
            <person name="Spatafora J.W."/>
            <person name="Yadav J.S."/>
            <person name="Aerts A."/>
            <person name="Benoit I."/>
            <person name="Boyd A."/>
            <person name="Carlson A."/>
            <person name="Copeland A."/>
            <person name="Coutinho P.M."/>
            <person name="de Vries R.P."/>
            <person name="Ferreira P."/>
            <person name="Findley K."/>
            <person name="Foster B."/>
            <person name="Gaskell J."/>
            <person name="Glotzer D."/>
            <person name="Gorecki P."/>
            <person name="Heitman J."/>
            <person name="Hesse C."/>
            <person name="Hori C."/>
            <person name="Igarashi K."/>
            <person name="Jurgens J.A."/>
            <person name="Kallen N."/>
            <person name="Kersten P."/>
            <person name="Kohler A."/>
            <person name="Kuees U."/>
            <person name="Kumar T.K.A."/>
            <person name="Kuo A."/>
            <person name="LaButti K."/>
            <person name="Larrondo L.F."/>
            <person name="Lindquist E."/>
            <person name="Ling A."/>
            <person name="Lombard V."/>
            <person name="Lucas S."/>
            <person name="Lundell T."/>
            <person name="Martin R."/>
            <person name="McLaughlin D.J."/>
            <person name="Morgenstern I."/>
            <person name="Morin E."/>
            <person name="Murat C."/>
            <person name="Nagy L.G."/>
            <person name="Nolan M."/>
            <person name="Ohm R.A."/>
            <person name="Patyshakuliyeva A."/>
            <person name="Rokas A."/>
            <person name="Ruiz-Duenas F.J."/>
            <person name="Sabat G."/>
            <person name="Salamov A."/>
            <person name="Samejima M."/>
            <person name="Schmutz J."/>
            <person name="Slot J.C."/>
            <person name="St John F."/>
            <person name="Stenlid J."/>
            <person name="Sun H."/>
            <person name="Sun S."/>
            <person name="Syed K."/>
            <person name="Tsang A."/>
            <person name="Wiebenga A."/>
            <person name="Young D."/>
            <person name="Pisabarro A."/>
            <person name="Eastwood D.C."/>
            <person name="Martin F."/>
            <person name="Cullen D."/>
            <person name="Grigoriev I.V."/>
            <person name="Hibbett D.S."/>
        </authorList>
    </citation>
    <scope>NUCLEOTIDE SEQUENCE</scope>
    <source>
        <strain evidence="4">FP-58527</strain>
    </source>
</reference>
<evidence type="ECO:0000313" key="3">
    <source>
        <dbReference type="EMBL" id="EPT01847.1"/>
    </source>
</evidence>
<dbReference type="Proteomes" id="UP000015241">
    <property type="component" value="Unassembled WGS sequence"/>
</dbReference>
<dbReference type="Pfam" id="PF00326">
    <property type="entry name" value="Peptidase_S9"/>
    <property type="match status" value="1"/>
</dbReference>
<keyword evidence="4" id="KW-1185">Reference proteome</keyword>
<name>S8EA37_FOMSC</name>
<evidence type="ECO:0000256" key="1">
    <source>
        <dbReference type="ARBA" id="ARBA00022729"/>
    </source>
</evidence>
<dbReference type="PANTHER" id="PTHR43037">
    <property type="entry name" value="UNNAMED PRODUCT-RELATED"/>
    <property type="match status" value="1"/>
</dbReference>
<feature type="domain" description="Peptidase S9 prolyl oligopeptidase catalytic" evidence="2">
    <location>
        <begin position="461"/>
        <end position="591"/>
    </location>
</feature>
<dbReference type="OrthoDB" id="449091at2759"/>
<dbReference type="HOGENOM" id="CLU_014627_0_0_1"/>
<dbReference type="eggNOG" id="ENOG502QS8J">
    <property type="taxonomic scope" value="Eukaryota"/>
</dbReference>
<dbReference type="InterPro" id="IPR050955">
    <property type="entry name" value="Plant_Biomass_Hydrol_Est"/>
</dbReference>
<dbReference type="InterPro" id="IPR001375">
    <property type="entry name" value="Peptidase_S9_cat"/>
</dbReference>
<keyword evidence="1" id="KW-0732">Signal</keyword>
<dbReference type="STRING" id="743788.S8EA37"/>
<gene>
    <name evidence="3" type="ORF">FOMPIDRAFT_1029615</name>
</gene>